<evidence type="ECO:0000256" key="3">
    <source>
        <dbReference type="SAM" id="SignalP"/>
    </source>
</evidence>
<protein>
    <recommendedName>
        <fullName evidence="4">Ig-like domain-containing protein</fullName>
    </recommendedName>
</protein>
<comment type="caution">
    <text evidence="5">The sequence shown here is derived from an EMBL/GenBank/DDBJ whole genome shotgun (WGS) entry which is preliminary data.</text>
</comment>
<keyword evidence="3" id="KW-0732">Signal</keyword>
<name>A0AAV6UE99_9ARAC</name>
<dbReference type="GO" id="GO:0016020">
    <property type="term" value="C:membrane"/>
    <property type="evidence" value="ECO:0007669"/>
    <property type="project" value="UniProtKB-SubCell"/>
</dbReference>
<feature type="signal peptide" evidence="3">
    <location>
        <begin position="1"/>
        <end position="26"/>
    </location>
</feature>
<dbReference type="SMART" id="SM00408">
    <property type="entry name" value="IGc2"/>
    <property type="match status" value="3"/>
</dbReference>
<dbReference type="InterPro" id="IPR003598">
    <property type="entry name" value="Ig_sub2"/>
</dbReference>
<feature type="domain" description="Ig-like" evidence="4">
    <location>
        <begin position="30"/>
        <end position="121"/>
    </location>
</feature>
<proteinExistence type="predicted"/>
<dbReference type="Pfam" id="PF07679">
    <property type="entry name" value="I-set"/>
    <property type="match status" value="2"/>
</dbReference>
<dbReference type="InterPro" id="IPR013783">
    <property type="entry name" value="Ig-like_fold"/>
</dbReference>
<sequence length="422" mass="47360">MMATDRRIYLLVQLMITQGICLLAQGLRAPVIKPFNFAGQLSEGLRTGVMCMVTDGDPPFNFEWSKDGRPLNTVHKGVSIQKMNDFTSFLTIEKLDADSNGNYTCRVSNTQGHDHKSDTLSMRGLKAPKIKPFHFSDDLEMGLRSVVVCAVMDGDPPFNFEWSKDGRPLATDHKGVTIRKMDDFTSFLTIEKLDADSNGNYTCRVSNSQGYDHKSDTLSMRGLKTPKIKPFHFSGELGEGMRTGVMCMVLEGDPPLNFEWSKDGRPLNTDHKDISIRKIDEFTSILNIEKLDADSNGNYTCRVSNAQGYDHKSDTLSMRGLKAPKIKPFHFSDDLEEGLRTAVMCVVAGALRGPKIKPFHFSDDLEEGLRTAVTCVVQGGDPPFDFEWSKDEEEMMSNERRCFLQLLLFLGFCLLSYGEYCT</sequence>
<dbReference type="Pfam" id="PF13927">
    <property type="entry name" value="Ig_3"/>
    <property type="match status" value="1"/>
</dbReference>
<dbReference type="EMBL" id="JAFNEN010000451">
    <property type="protein sequence ID" value="KAG8182730.1"/>
    <property type="molecule type" value="Genomic_DNA"/>
</dbReference>
<feature type="chain" id="PRO_5043338910" description="Ig-like domain-containing protein" evidence="3">
    <location>
        <begin position="27"/>
        <end position="422"/>
    </location>
</feature>
<organism evidence="5 6">
    <name type="scientific">Oedothorax gibbosus</name>
    <dbReference type="NCBI Taxonomy" id="931172"/>
    <lineage>
        <taxon>Eukaryota</taxon>
        <taxon>Metazoa</taxon>
        <taxon>Ecdysozoa</taxon>
        <taxon>Arthropoda</taxon>
        <taxon>Chelicerata</taxon>
        <taxon>Arachnida</taxon>
        <taxon>Araneae</taxon>
        <taxon>Araneomorphae</taxon>
        <taxon>Entelegynae</taxon>
        <taxon>Araneoidea</taxon>
        <taxon>Linyphiidae</taxon>
        <taxon>Erigoninae</taxon>
        <taxon>Oedothorax</taxon>
    </lineage>
</organism>
<dbReference type="Proteomes" id="UP000827092">
    <property type="component" value="Unassembled WGS sequence"/>
</dbReference>
<keyword evidence="6" id="KW-1185">Reference proteome</keyword>
<dbReference type="InterPro" id="IPR013098">
    <property type="entry name" value="Ig_I-set"/>
</dbReference>
<evidence type="ECO:0000259" key="4">
    <source>
        <dbReference type="PROSITE" id="PS50835"/>
    </source>
</evidence>
<evidence type="ECO:0000313" key="6">
    <source>
        <dbReference type="Proteomes" id="UP000827092"/>
    </source>
</evidence>
<dbReference type="PANTHER" id="PTHR44170:SF6">
    <property type="entry name" value="CONTACTIN"/>
    <property type="match status" value="1"/>
</dbReference>
<dbReference type="PROSITE" id="PS50835">
    <property type="entry name" value="IG_LIKE"/>
    <property type="match status" value="4"/>
</dbReference>
<dbReference type="InterPro" id="IPR007110">
    <property type="entry name" value="Ig-like_dom"/>
</dbReference>
<dbReference type="SUPFAM" id="SSF48726">
    <property type="entry name" value="Immunoglobulin"/>
    <property type="match status" value="3"/>
</dbReference>
<keyword evidence="2" id="KW-1015">Disulfide bond</keyword>
<accession>A0AAV6UE99</accession>
<reference evidence="5 6" key="1">
    <citation type="journal article" date="2022" name="Nat. Ecol. Evol.">
        <title>A masculinizing supergene underlies an exaggerated male reproductive morph in a spider.</title>
        <authorList>
            <person name="Hendrickx F."/>
            <person name="De Corte Z."/>
            <person name="Sonet G."/>
            <person name="Van Belleghem S.M."/>
            <person name="Kostlbacher S."/>
            <person name="Vangestel C."/>
        </authorList>
    </citation>
    <scope>NUCLEOTIDE SEQUENCE [LARGE SCALE GENOMIC DNA]</scope>
    <source>
        <strain evidence="5">W744_W776</strain>
    </source>
</reference>
<dbReference type="PANTHER" id="PTHR44170">
    <property type="entry name" value="PROTEIN SIDEKICK"/>
    <property type="match status" value="1"/>
</dbReference>
<evidence type="ECO:0000256" key="2">
    <source>
        <dbReference type="ARBA" id="ARBA00023157"/>
    </source>
</evidence>
<feature type="domain" description="Ig-like" evidence="4">
    <location>
        <begin position="226"/>
        <end position="317"/>
    </location>
</feature>
<dbReference type="Gene3D" id="2.60.40.10">
    <property type="entry name" value="Immunoglobulins"/>
    <property type="match status" value="4"/>
</dbReference>
<dbReference type="FunFam" id="2.60.40.10:FF:000333">
    <property type="entry name" value="Down syndrome cell adhesion molecule"/>
    <property type="match status" value="3"/>
</dbReference>
<keyword evidence="1" id="KW-0677">Repeat</keyword>
<evidence type="ECO:0000256" key="1">
    <source>
        <dbReference type="ARBA" id="ARBA00022737"/>
    </source>
</evidence>
<gene>
    <name evidence="5" type="ORF">JTE90_026181</name>
</gene>
<dbReference type="AlphaFoldDB" id="A0AAV6UE99"/>
<evidence type="ECO:0000313" key="5">
    <source>
        <dbReference type="EMBL" id="KAG8182730.1"/>
    </source>
</evidence>
<feature type="domain" description="Ig-like" evidence="4">
    <location>
        <begin position="354"/>
        <end position="391"/>
    </location>
</feature>
<dbReference type="GO" id="GO:0098609">
    <property type="term" value="P:cell-cell adhesion"/>
    <property type="evidence" value="ECO:0007669"/>
    <property type="project" value="TreeGrafter"/>
</dbReference>
<feature type="domain" description="Ig-like" evidence="4">
    <location>
        <begin position="128"/>
        <end position="219"/>
    </location>
</feature>
<dbReference type="InterPro" id="IPR036179">
    <property type="entry name" value="Ig-like_dom_sf"/>
</dbReference>